<keyword evidence="1" id="KW-0732">Signal</keyword>
<evidence type="ECO:0000313" key="4">
    <source>
        <dbReference type="Proteomes" id="UP000077671"/>
    </source>
</evidence>
<evidence type="ECO:0000313" key="5">
    <source>
        <dbReference type="Proteomes" id="UP000836402"/>
    </source>
</evidence>
<reference evidence="2" key="3">
    <citation type="submission" date="2020-10" db="EMBL/GenBank/DDBJ databases">
        <authorList>
            <person name="Sedaghatjoo S."/>
        </authorList>
    </citation>
    <scope>NUCLEOTIDE SEQUENCE</scope>
    <source>
        <strain evidence="2">AZH3</strain>
    </source>
</reference>
<feature type="chain" id="PRO_5044550124" evidence="1">
    <location>
        <begin position="20"/>
        <end position="156"/>
    </location>
</feature>
<accession>A0A177TLP5</accession>
<dbReference type="AlphaFoldDB" id="A0A177TLP5"/>
<dbReference type="Proteomes" id="UP000077671">
    <property type="component" value="Unassembled WGS sequence"/>
</dbReference>
<gene>
    <name evidence="3" type="ORF">A4X03_0g4957</name>
    <name evidence="2" type="ORF">JKIAZH3_G3441</name>
</gene>
<proteinExistence type="predicted"/>
<protein>
    <submittedName>
        <fullName evidence="3">Uncharacterized protein</fullName>
    </submittedName>
</protein>
<feature type="signal peptide" evidence="1">
    <location>
        <begin position="1"/>
        <end position="19"/>
    </location>
</feature>
<dbReference type="EMBL" id="CAJHJG010001014">
    <property type="protein sequence ID" value="CAD6908152.1"/>
    <property type="molecule type" value="Genomic_DNA"/>
</dbReference>
<sequence>MRFSTIIIALALAASSTFAGLVPTAVNTDPVARALTKCDPDSENFPILAPKWDEKLHWGKDFLFSFCALSADAAYTPDETSYEILVGFESENGHDAELIAVNLKPGEYTKNLTAGGTEVYEETNKTLVVYEVRKGPHNKADLITFRLPVTVLPRGH</sequence>
<dbReference type="Proteomes" id="UP000836402">
    <property type="component" value="Unassembled WGS sequence"/>
</dbReference>
<organism evidence="3 4">
    <name type="scientific">Tilletia caries</name>
    <name type="common">wheat bunt fungus</name>
    <dbReference type="NCBI Taxonomy" id="13290"/>
    <lineage>
        <taxon>Eukaryota</taxon>
        <taxon>Fungi</taxon>
        <taxon>Dikarya</taxon>
        <taxon>Basidiomycota</taxon>
        <taxon>Ustilaginomycotina</taxon>
        <taxon>Exobasidiomycetes</taxon>
        <taxon>Tilletiales</taxon>
        <taxon>Tilletiaceae</taxon>
        <taxon>Tilletia</taxon>
    </lineage>
</organism>
<reference evidence="3" key="1">
    <citation type="submission" date="2016-04" db="EMBL/GenBank/DDBJ databases">
        <authorList>
            <person name="Nguyen H.D."/>
            <person name="Kesanakurti P."/>
            <person name="Cullis J."/>
            <person name="Levesque C.A."/>
            <person name="Hambleton S."/>
        </authorList>
    </citation>
    <scope>NUCLEOTIDE SEQUENCE</scope>
    <source>
        <strain evidence="3">DAOMC 238032</strain>
    </source>
</reference>
<dbReference type="EMBL" id="LWDD02000727">
    <property type="protein sequence ID" value="KAE8256890.1"/>
    <property type="molecule type" value="Genomic_DNA"/>
</dbReference>
<keyword evidence="5" id="KW-1185">Reference proteome</keyword>
<evidence type="ECO:0000256" key="1">
    <source>
        <dbReference type="SAM" id="SignalP"/>
    </source>
</evidence>
<evidence type="ECO:0000313" key="2">
    <source>
        <dbReference type="EMBL" id="CAD6908152.1"/>
    </source>
</evidence>
<reference evidence="3" key="2">
    <citation type="journal article" date="2019" name="IMA Fungus">
        <title>Genome sequencing and comparison of five Tilletia species to identify candidate genes for the detection of regulated species infecting wheat.</title>
        <authorList>
            <person name="Nguyen H.D.T."/>
            <person name="Sultana T."/>
            <person name="Kesanakurti P."/>
            <person name="Hambleton S."/>
        </authorList>
    </citation>
    <scope>NUCLEOTIDE SEQUENCE</scope>
    <source>
        <strain evidence="3">DAOMC 238032</strain>
    </source>
</reference>
<name>A0A177TLP5_9BASI</name>
<evidence type="ECO:0000313" key="3">
    <source>
        <dbReference type="EMBL" id="KAE8256890.1"/>
    </source>
</evidence>
<comment type="caution">
    <text evidence="3">The sequence shown here is derived from an EMBL/GenBank/DDBJ whole genome shotgun (WGS) entry which is preliminary data.</text>
</comment>